<evidence type="ECO:0000313" key="11">
    <source>
        <dbReference type="Ensembl" id="ENSEBUP00000003697.1"/>
    </source>
</evidence>
<dbReference type="PROSITE" id="PS00452">
    <property type="entry name" value="GUANYLATE_CYCLASE_1"/>
    <property type="match status" value="1"/>
</dbReference>
<evidence type="ECO:0000256" key="5">
    <source>
        <dbReference type="ARBA" id="ARBA00023134"/>
    </source>
</evidence>
<dbReference type="SMART" id="SM00044">
    <property type="entry name" value="CYCc"/>
    <property type="match status" value="1"/>
</dbReference>
<dbReference type="FunFam" id="3.30.70.1230:FF:000007">
    <property type="entry name" value="Guanylate cyclase soluble subunit alpha-3"/>
    <property type="match status" value="1"/>
</dbReference>
<dbReference type="GeneTree" id="ENSGT00940000157765"/>
<comment type="subcellular location">
    <subcellularLocation>
        <location evidence="1">Cytoplasm</location>
    </subcellularLocation>
</comment>
<dbReference type="Gene3D" id="3.30.450.260">
    <property type="entry name" value="Haem NO binding associated domain"/>
    <property type="match status" value="1"/>
</dbReference>
<dbReference type="InterPro" id="IPR042463">
    <property type="entry name" value="HNOB_dom_associated_sf"/>
</dbReference>
<dbReference type="InterPro" id="IPR018297">
    <property type="entry name" value="A/G_cyclase_CS"/>
</dbReference>
<evidence type="ECO:0000256" key="8">
    <source>
        <dbReference type="RuleBase" id="RU000405"/>
    </source>
</evidence>
<dbReference type="InterPro" id="IPR011645">
    <property type="entry name" value="HNOB_dom_associated"/>
</dbReference>
<name>A0A8C4PXI1_EPTBU</name>
<keyword evidence="6 8" id="KW-0456">Lyase</keyword>
<evidence type="ECO:0000256" key="9">
    <source>
        <dbReference type="SAM" id="Coils"/>
    </source>
</evidence>
<evidence type="ECO:0000256" key="6">
    <source>
        <dbReference type="ARBA" id="ARBA00023239"/>
    </source>
</evidence>
<keyword evidence="5" id="KW-0342">GTP-binding</keyword>
<evidence type="ECO:0000256" key="1">
    <source>
        <dbReference type="ARBA" id="ARBA00004496"/>
    </source>
</evidence>
<dbReference type="PANTHER" id="PTHR45655:SF6">
    <property type="entry name" value="HEAD-SPECIFIC GUANYLATE CYCLASE"/>
    <property type="match status" value="1"/>
</dbReference>
<dbReference type="PROSITE" id="PS50125">
    <property type="entry name" value="GUANYLATE_CYCLASE_2"/>
    <property type="match status" value="1"/>
</dbReference>
<dbReference type="CDD" id="cd07302">
    <property type="entry name" value="CHD"/>
    <property type="match status" value="1"/>
</dbReference>
<dbReference type="Pfam" id="PF07701">
    <property type="entry name" value="HNOBA"/>
    <property type="match status" value="1"/>
</dbReference>
<dbReference type="InterPro" id="IPR029787">
    <property type="entry name" value="Nucleotide_cyclase"/>
</dbReference>
<keyword evidence="7" id="KW-0141">cGMP biosynthesis</keyword>
<evidence type="ECO:0000256" key="2">
    <source>
        <dbReference type="ARBA" id="ARBA00012202"/>
    </source>
</evidence>
<organism evidence="11 12">
    <name type="scientific">Eptatretus burgeri</name>
    <name type="common">Inshore hagfish</name>
    <dbReference type="NCBI Taxonomy" id="7764"/>
    <lineage>
        <taxon>Eukaryota</taxon>
        <taxon>Metazoa</taxon>
        <taxon>Chordata</taxon>
        <taxon>Craniata</taxon>
        <taxon>Vertebrata</taxon>
        <taxon>Cyclostomata</taxon>
        <taxon>Myxini</taxon>
        <taxon>Myxiniformes</taxon>
        <taxon>Myxinidae</taxon>
        <taxon>Eptatretinae</taxon>
        <taxon>Eptatretus</taxon>
    </lineage>
</organism>
<reference evidence="11" key="2">
    <citation type="submission" date="2025-09" db="UniProtKB">
        <authorList>
            <consortium name="Ensembl"/>
        </authorList>
    </citation>
    <scope>IDENTIFICATION</scope>
</reference>
<feature type="domain" description="Guanylate cyclase" evidence="10">
    <location>
        <begin position="119"/>
        <end position="246"/>
    </location>
</feature>
<keyword evidence="12" id="KW-1185">Reference proteome</keyword>
<evidence type="ECO:0000259" key="10">
    <source>
        <dbReference type="PROSITE" id="PS50125"/>
    </source>
</evidence>
<dbReference type="SUPFAM" id="SSF55073">
    <property type="entry name" value="Nucleotide cyclase"/>
    <property type="match status" value="1"/>
</dbReference>
<dbReference type="GO" id="GO:0008074">
    <property type="term" value="C:guanylate cyclase complex, soluble"/>
    <property type="evidence" value="ECO:0007669"/>
    <property type="project" value="TreeGrafter"/>
</dbReference>
<dbReference type="OMA" id="VPGTCYF"/>
<reference evidence="11" key="1">
    <citation type="submission" date="2025-08" db="UniProtKB">
        <authorList>
            <consortium name="Ensembl"/>
        </authorList>
    </citation>
    <scope>IDENTIFICATION</scope>
</reference>
<feature type="coiled-coil region" evidence="9">
    <location>
        <begin position="60"/>
        <end position="91"/>
    </location>
</feature>
<evidence type="ECO:0000256" key="4">
    <source>
        <dbReference type="ARBA" id="ARBA00022741"/>
    </source>
</evidence>
<dbReference type="Proteomes" id="UP000694388">
    <property type="component" value="Unplaced"/>
</dbReference>
<comment type="similarity">
    <text evidence="8">Belongs to the adenylyl cyclase class-4/guanylyl cyclase family.</text>
</comment>
<dbReference type="GO" id="GO:0019934">
    <property type="term" value="P:cGMP-mediated signaling"/>
    <property type="evidence" value="ECO:0007669"/>
    <property type="project" value="TreeGrafter"/>
</dbReference>
<sequence>MMELKGQMLWVTESSSLLFLGSPCVERLEELVGRGLFLSDIPVHDATRDLILVGEQTRAQDGLLKRLDKLKDALEQTRQALEEEKKKTVDLLYRIFPGDVAQKLWQGLPVDAQKFDNITILFSDIVGFTAICVHCTPMQVVGMLNALYTKFDQQCGYLDIYKVETIGDAYCVAAGLHRASITHAQQAAWMALAMMRLSQEVMTPGGNPIQLRIGLHSGPVLAGVVGVNMPRYCLFGNNVTLANKFESSSHPCRINVSPTTHRLLQVDEGFRFTARSHHDLPTNFPIDVPGTCYFLDTYEPSRGDTASSTCTVSKGDGVTVETMAMPQPGSDIYGQAVLSPKDLCDFSSLFVQSSFESVGETPQTGDVARIQDCCYKGSAGPRHCSPR</sequence>
<evidence type="ECO:0000313" key="12">
    <source>
        <dbReference type="Proteomes" id="UP000694388"/>
    </source>
</evidence>
<dbReference type="Gene3D" id="6.10.250.780">
    <property type="match status" value="1"/>
</dbReference>
<evidence type="ECO:0000256" key="3">
    <source>
        <dbReference type="ARBA" id="ARBA00022490"/>
    </source>
</evidence>
<dbReference type="GO" id="GO:0070482">
    <property type="term" value="P:response to oxygen levels"/>
    <property type="evidence" value="ECO:0007669"/>
    <property type="project" value="TreeGrafter"/>
</dbReference>
<evidence type="ECO:0000256" key="7">
    <source>
        <dbReference type="ARBA" id="ARBA00023293"/>
    </source>
</evidence>
<accession>A0A8C4PXI1</accession>
<keyword evidence="4" id="KW-0547">Nucleotide-binding</keyword>
<dbReference type="InterPro" id="IPR001054">
    <property type="entry name" value="A/G_cyclase"/>
</dbReference>
<proteinExistence type="inferred from homology"/>
<dbReference type="AlphaFoldDB" id="A0A8C4PXI1"/>
<keyword evidence="3" id="KW-0963">Cytoplasm</keyword>
<dbReference type="GO" id="GO:0005525">
    <property type="term" value="F:GTP binding"/>
    <property type="evidence" value="ECO:0007669"/>
    <property type="project" value="UniProtKB-KW"/>
</dbReference>
<protein>
    <recommendedName>
        <fullName evidence="2">guanylate cyclase</fullName>
        <ecNumber evidence="2">4.6.1.2</ecNumber>
    </recommendedName>
</protein>
<dbReference type="Pfam" id="PF00211">
    <property type="entry name" value="Guanylate_cyc"/>
    <property type="match status" value="1"/>
</dbReference>
<dbReference type="GO" id="GO:0004383">
    <property type="term" value="F:guanylate cyclase activity"/>
    <property type="evidence" value="ECO:0007669"/>
    <property type="project" value="UniProtKB-EC"/>
</dbReference>
<keyword evidence="9" id="KW-0175">Coiled coil</keyword>
<dbReference type="EC" id="4.6.1.2" evidence="2"/>
<dbReference type="Ensembl" id="ENSEBUT00000004082.1">
    <property type="protein sequence ID" value="ENSEBUP00000003697.1"/>
    <property type="gene ID" value="ENSEBUG00000002662.1"/>
</dbReference>
<dbReference type="PANTHER" id="PTHR45655">
    <property type="entry name" value="GUANYLATE CYCLASE SOLUBLE SUBUNIT BETA-2"/>
    <property type="match status" value="1"/>
</dbReference>
<dbReference type="Gene3D" id="3.30.70.1230">
    <property type="entry name" value="Nucleotide cyclase"/>
    <property type="match status" value="1"/>
</dbReference>